<organism evidence="1 2">
    <name type="scientific">Arabis alpina</name>
    <name type="common">Alpine rock-cress</name>
    <dbReference type="NCBI Taxonomy" id="50452"/>
    <lineage>
        <taxon>Eukaryota</taxon>
        <taxon>Viridiplantae</taxon>
        <taxon>Streptophyta</taxon>
        <taxon>Embryophyta</taxon>
        <taxon>Tracheophyta</taxon>
        <taxon>Spermatophyta</taxon>
        <taxon>Magnoliopsida</taxon>
        <taxon>eudicotyledons</taxon>
        <taxon>Gunneridae</taxon>
        <taxon>Pentapetalae</taxon>
        <taxon>rosids</taxon>
        <taxon>malvids</taxon>
        <taxon>Brassicales</taxon>
        <taxon>Brassicaceae</taxon>
        <taxon>Arabideae</taxon>
        <taxon>Arabis</taxon>
    </lineage>
</organism>
<reference evidence="2" key="1">
    <citation type="journal article" date="2015" name="Nat. Plants">
        <title>Genome expansion of Arabis alpina linked with retrotransposition and reduced symmetric DNA methylation.</title>
        <authorList>
            <person name="Willing E.M."/>
            <person name="Rawat V."/>
            <person name="Mandakova T."/>
            <person name="Maumus F."/>
            <person name="James G.V."/>
            <person name="Nordstroem K.J."/>
            <person name="Becker C."/>
            <person name="Warthmann N."/>
            <person name="Chica C."/>
            <person name="Szarzynska B."/>
            <person name="Zytnicki M."/>
            <person name="Albani M.C."/>
            <person name="Kiefer C."/>
            <person name="Bergonzi S."/>
            <person name="Castaings L."/>
            <person name="Mateos J.L."/>
            <person name="Berns M.C."/>
            <person name="Bujdoso N."/>
            <person name="Piofczyk T."/>
            <person name="de Lorenzo L."/>
            <person name="Barrero-Sicilia C."/>
            <person name="Mateos I."/>
            <person name="Piednoel M."/>
            <person name="Hagmann J."/>
            <person name="Chen-Min-Tao R."/>
            <person name="Iglesias-Fernandez R."/>
            <person name="Schuster S.C."/>
            <person name="Alonso-Blanco C."/>
            <person name="Roudier F."/>
            <person name="Carbonero P."/>
            <person name="Paz-Ares J."/>
            <person name="Davis S.J."/>
            <person name="Pecinka A."/>
            <person name="Quesneville H."/>
            <person name="Colot V."/>
            <person name="Lysak M.A."/>
            <person name="Weigel D."/>
            <person name="Coupland G."/>
            <person name="Schneeberger K."/>
        </authorList>
    </citation>
    <scope>NUCLEOTIDE SEQUENCE [LARGE SCALE GENOMIC DNA]</scope>
    <source>
        <strain evidence="2">cv. Pajares</strain>
    </source>
</reference>
<evidence type="ECO:0000313" key="2">
    <source>
        <dbReference type="Proteomes" id="UP000029120"/>
    </source>
</evidence>
<dbReference type="EMBL" id="CM002874">
    <property type="protein sequence ID" value="KFK30931.1"/>
    <property type="molecule type" value="Genomic_DNA"/>
</dbReference>
<dbReference type="Gramene" id="KFK30931">
    <property type="protein sequence ID" value="KFK30931"/>
    <property type="gene ID" value="AALP_AA6G044600"/>
</dbReference>
<dbReference type="OrthoDB" id="10480734at2759"/>
<accession>A0A087GM29</accession>
<dbReference type="Proteomes" id="UP000029120">
    <property type="component" value="Chromosome 6"/>
</dbReference>
<sequence>MAESNEANENVQEDPITIPTNDQMMNLAAAADPIRVYEIPTNDQTINHLLASTSSSIRVHVIRNQTPWRSEPEFRPLISEVVQDLLDMIRRERHGSGDPSAD</sequence>
<name>A0A087GM29_ARAAL</name>
<gene>
    <name evidence="1" type="ordered locus">AALP_Aa6g044600</name>
</gene>
<protein>
    <submittedName>
        <fullName evidence="1">Uncharacterized protein</fullName>
    </submittedName>
</protein>
<keyword evidence="2" id="KW-1185">Reference proteome</keyword>
<evidence type="ECO:0000313" key="1">
    <source>
        <dbReference type="EMBL" id="KFK30931.1"/>
    </source>
</evidence>
<proteinExistence type="predicted"/>
<dbReference type="AlphaFoldDB" id="A0A087GM29"/>